<comment type="caution">
    <text evidence="1">The sequence shown here is derived from an EMBL/GenBank/DDBJ whole genome shotgun (WGS) entry which is preliminary data.</text>
</comment>
<reference evidence="2" key="1">
    <citation type="journal article" date="2024" name="Proc. Natl. Acad. Sci. U.S.A.">
        <title>Extraordinary preservation of gene collinearity over three hundred million years revealed in homosporous lycophytes.</title>
        <authorList>
            <person name="Li C."/>
            <person name="Wickell D."/>
            <person name="Kuo L.Y."/>
            <person name="Chen X."/>
            <person name="Nie B."/>
            <person name="Liao X."/>
            <person name="Peng D."/>
            <person name="Ji J."/>
            <person name="Jenkins J."/>
            <person name="Williams M."/>
            <person name="Shu S."/>
            <person name="Plott C."/>
            <person name="Barry K."/>
            <person name="Rajasekar S."/>
            <person name="Grimwood J."/>
            <person name="Han X."/>
            <person name="Sun S."/>
            <person name="Hou Z."/>
            <person name="He W."/>
            <person name="Dai G."/>
            <person name="Sun C."/>
            <person name="Schmutz J."/>
            <person name="Leebens-Mack J.H."/>
            <person name="Li F.W."/>
            <person name="Wang L."/>
        </authorList>
    </citation>
    <scope>NUCLEOTIDE SEQUENCE [LARGE SCALE GENOMIC DNA]</scope>
    <source>
        <strain evidence="2">cv. PW_Plant_1</strain>
    </source>
</reference>
<accession>A0ACC2D4J2</accession>
<protein>
    <submittedName>
        <fullName evidence="1">Uncharacterized protein</fullName>
    </submittedName>
</protein>
<organism evidence="1 2">
    <name type="scientific">Diphasiastrum complanatum</name>
    <name type="common">Issler's clubmoss</name>
    <name type="synonym">Lycopodium complanatum</name>
    <dbReference type="NCBI Taxonomy" id="34168"/>
    <lineage>
        <taxon>Eukaryota</taxon>
        <taxon>Viridiplantae</taxon>
        <taxon>Streptophyta</taxon>
        <taxon>Embryophyta</taxon>
        <taxon>Tracheophyta</taxon>
        <taxon>Lycopodiopsida</taxon>
        <taxon>Lycopodiales</taxon>
        <taxon>Lycopodiaceae</taxon>
        <taxon>Lycopodioideae</taxon>
        <taxon>Diphasiastrum</taxon>
    </lineage>
</organism>
<evidence type="ECO:0000313" key="1">
    <source>
        <dbReference type="EMBL" id="KAJ7549068.1"/>
    </source>
</evidence>
<proteinExistence type="predicted"/>
<sequence>MADPACLSSSLISLPLASATANLHSCPLPCAAAPPFRGNVSPASSVSIVAEQNAEVELIRRRLLTLATVATVGSFMGLGTHTGEACAFSFGISGPKEWLKGQKRKASKFLLAPISASRDRLNEALFLLTQDNSVNNYLEAKNLVKIAARDCKPVDPGSFASFQANTGVEVCTFRLVLKNAASLLDDANPIKSKANVALKNLIDSFICLDELLMNDNLGASFSRDKISKIFTNTLATLENFEDCIRDCLEV</sequence>
<dbReference type="EMBL" id="CM055098">
    <property type="protein sequence ID" value="KAJ7549068.1"/>
    <property type="molecule type" value="Genomic_DNA"/>
</dbReference>
<name>A0ACC2D4J2_DIPCM</name>
<dbReference type="Proteomes" id="UP001162992">
    <property type="component" value="Chromosome 7"/>
</dbReference>
<evidence type="ECO:0000313" key="2">
    <source>
        <dbReference type="Proteomes" id="UP001162992"/>
    </source>
</evidence>
<keyword evidence="2" id="KW-1185">Reference proteome</keyword>
<gene>
    <name evidence="1" type="ORF">O6H91_07G038900</name>
</gene>